<feature type="compositionally biased region" description="Low complexity" evidence="4">
    <location>
        <begin position="905"/>
        <end position="914"/>
    </location>
</feature>
<dbReference type="InterPro" id="IPR019139">
    <property type="entry name" value="LRRFIP1/2"/>
</dbReference>
<accession>A0A8C5CK65</accession>
<dbReference type="GO" id="GO:0000978">
    <property type="term" value="F:RNA polymerase II cis-regulatory region sequence-specific DNA binding"/>
    <property type="evidence" value="ECO:0007669"/>
    <property type="project" value="TreeGrafter"/>
</dbReference>
<dbReference type="PANTHER" id="PTHR19212">
    <property type="entry name" value="LEUCINE RICH REPEAT IN FLII INTERACTING PROTEIN"/>
    <property type="match status" value="1"/>
</dbReference>
<sequence>MGTQGAGRKRNPNKERSTAEDDALNLIAREAEARLAAKRAARAEAREIRMKELERQQKEIFQVQKKYYGLDTKSEDRGDTKWGNIEQWMLSDEDERMSVGSLSSVRSSSLHSHKKSKKKKKHKHKDRDDNGCDDGYSVVSSRSSKLSDESRTSRSSRLDLTSSRLSEDSRLSRGSRLDLQTAPYASSSLSRQPASLYNGYQSSLYEDGLGSASRRVIGSSSRPSDYSSYRGSNSRASSRASSARASPVDNHSSVAGFLRSASSSVLSKDLDDVTIPDFSDVEDRDYIEKGSRAASALTAGTLTALGGTSSRRGSGETAITVDNETSIREIKDALVEVGEKYRKAMVSNAQLDNEKSNLLYQVDTLKDSLTELEELLAEARREYEEKNKDHEREKHAHSILQFQFNEVKETLKQSEELLNKHGIVLGPDLNINGGIVEPGTDGSSEPGSPLGPDHMASPTEGNSSMLGSALESELRTKQEEEVDSEEPQDRQKLEEAGDRCLTSAEAPSLASDSSTETSRDPDSTCWPKVEDRPGESAPCPELDLESASVIRNIQTSATEMKGVITEQEEMVEEGALSHRLDLITNIVNKEDCSAELNGVISAQGAELAVSGADTVEEALLQTSTEGMENNQMITDLSETIVAEVMRAILETPSKDLHEDQATTLDNIQSQRSNEGQSPQKDGNEVNHIKESVGPISTPPDESPTIGPIAMSDESCPVGPITASPDESSTIGPISTPPDESSTVGPIVMSPDESCPVGPIDMSPDESCPVGPIDMSPDESCPIGPIAMSQPEPGNIEDIENEELENEELSNKLQTKGAGGKKKKKKRKGKKKKAGLQEEEKKQSEEDVNEGTTPENEKENNKKKLSRKDDGSEIPSSSPLQVLKGSQMDPPQENQDTDGVLEPGIVVAQVSSSVSNAESNLDVSDPDTVHPPCLASPSQESVLPAKAVASQFEPEVAATAATDETGPVNEFISHHTTPNPIESFEAPDMNNYGKKTESTRFNVAIDSLHAANESPREDEVEQSNTSSLPVCLESTSSPQEPLETTLSTDQVTLGNDGGDVHVKCETPLGDTFQIEDSGEQKAGVEEEQTSPSCRLLGAVAHCDEPEIDELENMLKVEGTLVHTDNSEGISDSVLAEETFTEITNDISSLPKEGTVLNSSVFEDNVEGTNLAVVISSEAERLIEITDGVAKRISSPDQKQHDLGLDISVELEQDSDQGHVPKLDTPSFPMEGQENEVSQIEELKNQSEELAEVHSVQDEKHNDRASAITEEPEPEPDQSHVQELETPSNPVEDQENKELETESHQVIRLDSDYLNDEDENDEGHSFDFDEMDLEASLSVTLTPTNKTPEKVTRLMPQDANSDVSELGQCEAFQMSVQKGSELRPEGESLETPKQTETAEGIAGGPLGHKDSTSSQEPQTTTGEQNESQTAEVVIDQLLRSVAEDVGGVQEQSHTLVEEGVEQLGGSGDVEFEMGREALGSSIAGGQEVVKDVLLGVGSAEGQVSRQTDPFPPKIESKNSQKAKGKGKGKAKEDCKMS</sequence>
<feature type="compositionally biased region" description="Basic and acidic residues" evidence="4">
    <location>
        <begin position="681"/>
        <end position="690"/>
    </location>
</feature>
<feature type="compositionally biased region" description="Basic residues" evidence="4">
    <location>
        <begin position="111"/>
        <end position="125"/>
    </location>
</feature>
<feature type="compositionally biased region" description="Polar residues" evidence="4">
    <location>
        <begin position="183"/>
        <end position="192"/>
    </location>
</feature>
<feature type="compositionally biased region" description="Acidic residues" evidence="4">
    <location>
        <begin position="794"/>
        <end position="807"/>
    </location>
</feature>
<keyword evidence="2 3" id="KW-0175">Coiled coil</keyword>
<dbReference type="Gene3D" id="1.20.5.4090">
    <property type="match status" value="1"/>
</dbReference>
<reference evidence="5" key="2">
    <citation type="submission" date="2025-09" db="UniProtKB">
        <authorList>
            <consortium name="Ensembl"/>
        </authorList>
    </citation>
    <scope>IDENTIFICATION</scope>
</reference>
<evidence type="ECO:0000256" key="2">
    <source>
        <dbReference type="ARBA" id="ARBA00023054"/>
    </source>
</evidence>
<feature type="region of interest" description="Disordered" evidence="4">
    <location>
        <begin position="1498"/>
        <end position="1535"/>
    </location>
</feature>
<feature type="compositionally biased region" description="Polar residues" evidence="4">
    <location>
        <begin position="1410"/>
        <end position="1428"/>
    </location>
</feature>
<feature type="region of interest" description="Disordered" evidence="4">
    <location>
        <begin position="1"/>
        <end position="22"/>
    </location>
</feature>
<dbReference type="GeneTree" id="ENSGT00530000063564"/>
<dbReference type="Proteomes" id="UP000694546">
    <property type="component" value="Chromosome 17"/>
</dbReference>
<feature type="region of interest" description="Disordered" evidence="4">
    <location>
        <begin position="665"/>
        <end position="937"/>
    </location>
</feature>
<feature type="compositionally biased region" description="Basic residues" evidence="4">
    <location>
        <begin position="818"/>
        <end position="833"/>
    </location>
</feature>
<feature type="region of interest" description="Disordered" evidence="4">
    <location>
        <begin position="428"/>
        <end position="542"/>
    </location>
</feature>
<organism evidence="5 6">
    <name type="scientific">Gadus morhua</name>
    <name type="common">Atlantic cod</name>
    <dbReference type="NCBI Taxonomy" id="8049"/>
    <lineage>
        <taxon>Eukaryota</taxon>
        <taxon>Metazoa</taxon>
        <taxon>Chordata</taxon>
        <taxon>Craniata</taxon>
        <taxon>Vertebrata</taxon>
        <taxon>Euteleostomi</taxon>
        <taxon>Actinopterygii</taxon>
        <taxon>Neopterygii</taxon>
        <taxon>Teleostei</taxon>
        <taxon>Neoteleostei</taxon>
        <taxon>Acanthomorphata</taxon>
        <taxon>Zeiogadaria</taxon>
        <taxon>Gadariae</taxon>
        <taxon>Gadiformes</taxon>
        <taxon>Gadoidei</taxon>
        <taxon>Gadidae</taxon>
        <taxon>Gadus</taxon>
    </lineage>
</organism>
<feature type="compositionally biased region" description="Low complexity" evidence="4">
    <location>
        <begin position="153"/>
        <end position="164"/>
    </location>
</feature>
<feature type="coiled-coil region" evidence="3">
    <location>
        <begin position="362"/>
        <end position="400"/>
    </location>
</feature>
<feature type="region of interest" description="Disordered" evidence="4">
    <location>
        <begin position="1372"/>
        <end position="1428"/>
    </location>
</feature>
<feature type="region of interest" description="Disordered" evidence="4">
    <location>
        <begin position="960"/>
        <end position="993"/>
    </location>
</feature>
<feature type="compositionally biased region" description="Basic and acidic residues" evidence="4">
    <location>
        <begin position="487"/>
        <end position="498"/>
    </location>
</feature>
<keyword evidence="6" id="KW-1185">Reference proteome</keyword>
<evidence type="ECO:0000313" key="6">
    <source>
        <dbReference type="Proteomes" id="UP000694546"/>
    </source>
</evidence>
<feature type="compositionally biased region" description="Basic and acidic residues" evidence="4">
    <location>
        <begin position="517"/>
        <end position="534"/>
    </location>
</feature>
<reference evidence="5" key="1">
    <citation type="submission" date="2025-08" db="UniProtKB">
        <authorList>
            <consortium name="Ensembl"/>
        </authorList>
    </citation>
    <scope>IDENTIFICATION</scope>
</reference>
<evidence type="ECO:0000256" key="4">
    <source>
        <dbReference type="SAM" id="MobiDB-lite"/>
    </source>
</evidence>
<dbReference type="PANTHER" id="PTHR19212:SF5">
    <property type="entry name" value="LEUCINE-RICH REPEAT FLIGHTLESS-INTERACTING PROTEIN 1"/>
    <property type="match status" value="1"/>
</dbReference>
<dbReference type="Pfam" id="PF09738">
    <property type="entry name" value="LRRFIP"/>
    <property type="match status" value="2"/>
</dbReference>
<feature type="region of interest" description="Disordered" evidence="4">
    <location>
        <begin position="1210"/>
        <end position="1236"/>
    </location>
</feature>
<feature type="compositionally biased region" description="Basic and acidic residues" evidence="4">
    <location>
        <begin position="1248"/>
        <end position="1262"/>
    </location>
</feature>
<feature type="compositionally biased region" description="Basic and acidic residues" evidence="4">
    <location>
        <begin position="1292"/>
        <end position="1309"/>
    </location>
</feature>
<feature type="region of interest" description="Disordered" evidence="4">
    <location>
        <begin position="93"/>
        <end position="192"/>
    </location>
</feature>
<feature type="compositionally biased region" description="Polar residues" evidence="4">
    <location>
        <begin position="724"/>
        <end position="743"/>
    </location>
</feature>
<feature type="compositionally biased region" description="Polar residues" evidence="4">
    <location>
        <begin position="665"/>
        <end position="680"/>
    </location>
</feature>
<comment type="similarity">
    <text evidence="1">Belongs to the LRRFIP family.</text>
</comment>
<feature type="region of interest" description="Disordered" evidence="4">
    <location>
        <begin position="214"/>
        <end position="251"/>
    </location>
</feature>
<feature type="compositionally biased region" description="Basic and acidic residues" evidence="4">
    <location>
        <begin position="854"/>
        <end position="870"/>
    </location>
</feature>
<dbReference type="Ensembl" id="ENSGMOT00000024816.1">
    <property type="protein sequence ID" value="ENSGMOP00000063539.1"/>
    <property type="gene ID" value="ENSGMOG00000031282.1"/>
</dbReference>
<feature type="compositionally biased region" description="Basic and acidic residues" evidence="4">
    <location>
        <begin position="834"/>
        <end position="844"/>
    </location>
</feature>
<evidence type="ECO:0000256" key="3">
    <source>
        <dbReference type="SAM" id="Coils"/>
    </source>
</evidence>
<gene>
    <name evidence="5" type="primary">lrrfip1a</name>
</gene>
<feature type="compositionally biased region" description="Low complexity" evidence="4">
    <location>
        <begin position="218"/>
        <end position="246"/>
    </location>
</feature>
<evidence type="ECO:0000256" key="1">
    <source>
        <dbReference type="ARBA" id="ARBA00008275"/>
    </source>
</evidence>
<protein>
    <submittedName>
        <fullName evidence="5">Uncharacterized protein</fullName>
    </submittedName>
</protein>
<dbReference type="GO" id="GO:0000981">
    <property type="term" value="F:DNA-binding transcription factor activity, RNA polymerase II-specific"/>
    <property type="evidence" value="ECO:0007669"/>
    <property type="project" value="TreeGrafter"/>
</dbReference>
<feature type="region of interest" description="Disordered" evidence="4">
    <location>
        <begin position="1248"/>
        <end position="1327"/>
    </location>
</feature>
<name>A0A8C5CK65_GADMO</name>
<feature type="compositionally biased region" description="Low complexity" evidence="4">
    <location>
        <begin position="98"/>
        <end position="110"/>
    </location>
</feature>
<proteinExistence type="inferred from homology"/>
<evidence type="ECO:0000313" key="5">
    <source>
        <dbReference type="Ensembl" id="ENSGMOP00000063539.1"/>
    </source>
</evidence>